<dbReference type="PaxDb" id="67767-A0A0J7K9N2"/>
<dbReference type="STRING" id="67767.A0A0J7K9N2"/>
<dbReference type="InterPro" id="IPR008042">
    <property type="entry name" value="Retrotrans_Pao"/>
</dbReference>
<evidence type="ECO:0000256" key="1">
    <source>
        <dbReference type="SAM" id="MobiDB-lite"/>
    </source>
</evidence>
<dbReference type="AlphaFoldDB" id="A0A0J7K9N2"/>
<proteinExistence type="predicted"/>
<dbReference type="EMBL" id="LBMM01010983">
    <property type="protein sequence ID" value="KMQ87098.1"/>
    <property type="molecule type" value="Genomic_DNA"/>
</dbReference>
<keyword evidence="4" id="KW-1185">Reference proteome</keyword>
<evidence type="ECO:0000313" key="3">
    <source>
        <dbReference type="EMBL" id="KMQ87098.1"/>
    </source>
</evidence>
<reference evidence="3 4" key="1">
    <citation type="submission" date="2015-04" db="EMBL/GenBank/DDBJ databases">
        <title>Lasius niger genome sequencing.</title>
        <authorList>
            <person name="Konorov E.A."/>
            <person name="Nikitin M.A."/>
            <person name="Kirill M.V."/>
            <person name="Chang P."/>
        </authorList>
    </citation>
    <scope>NUCLEOTIDE SEQUENCE [LARGE SCALE GENOMIC DNA]</scope>
    <source>
        <tissue evidence="3">Whole</tissue>
    </source>
</reference>
<dbReference type="Pfam" id="PF05380">
    <property type="entry name" value="Peptidase_A17"/>
    <property type="match status" value="1"/>
</dbReference>
<sequence length="1123" mass="124544">MKARLTLLETYWQKFEDGHYQLYEYDTTNVKEVQDYLKDDVYTKTENNYIATKTRILAALKDEGKSDPANATSSFLKQIQLPKINLPNFSGDQLTWESFRDLFQSLVGDVPGLAPVQKLQYLKASLTGEAAAVVANIGLTDKGYETAWSELVARYDNKRVLLASHMRAFLSSTPVTKPSGAELKRLSSAALQARRSFESLGRPVKHWDDWFVHVVVEKLDSSSRLLWEASLQTSSEFPTLTKLQDFLQTRICALEAATPRTVSTTATASAKSQERKTKVNSLTTSTPGSSKRGRKCSVCQGNHLFNYCTQFKELTVSQRREHVKKQGACFNCLKDKHSVSNCPSGFRCARCQGKHHTLLHLAESSSAMDSETTAKTQVTDNSAATGSTSTDSSVNVNVAVHALATKGAVILSTAQVSCSNRQGDSLVVRALLDSGSEATFVTERVARALRLPRGRVHVPVSGIQEASAGVASHSVELMIGSPRDPSMKKSGPVDKIRVVFNASHRTSSGYALNDLLLPGPKLQSELWIILTRWRLYPYAFTSDIVKMFRQILVSSEDTDLQRILWRANPAQEVRDYRLVTVVYGTASAPYLALRTLLQLADDEGLKYPLGADAIRNHSYVDDILTGGHTLEQALEVRRQLIAILAAGGFSLSKWAANTPQLCPDDESPDKLFHDREGVSTLGVLWRPADDTFALRVASATSTTSCTKRTVLSDVARFFDPLGWASPVLIFGKIFIQDLWMAGLDWDEPLPDQLQSRWTKFTDTLPELNTLSIPRFAHFYGAESVELHGFSDASSRAYAAAVYLRSTSSSGVIFTHLLVAKTKVAPVKQISIPRLELCGALLLARLICCTLKGLAMENIPIYAWTDAAVALAWIRGHPARWKTFVANRVTEIQSLVPPQNWRYVPTTDNPADAATRGIKPLELAALELWWAELLISEDWEAGVKAVKYHLRRIIGDTSLTYEEMATLLAQIEACLNSRPLYPLSNSPTDLSALTPGHLLMGEPPVNIPEPSRANVDVKRLTSRWALTSAMRDHFWKRWSSGYVHHLQQLRKWPKRAPNVTVGGLVLLKNELQPPTRWALARIIALHPGTDGLTRVVSVRTANATFKRPITKIEPQTDPERESDN</sequence>
<feature type="region of interest" description="Disordered" evidence="1">
    <location>
        <begin position="263"/>
        <end position="293"/>
    </location>
</feature>
<comment type="caution">
    <text evidence="3">The sequence shown here is derived from an EMBL/GenBank/DDBJ whole genome shotgun (WGS) entry which is preliminary data.</text>
</comment>
<gene>
    <name evidence="3" type="ORF">RF55_13715</name>
</gene>
<dbReference type="InterPro" id="IPR005312">
    <property type="entry name" value="DUF1759"/>
</dbReference>
<dbReference type="Pfam" id="PF03564">
    <property type="entry name" value="DUF1759"/>
    <property type="match status" value="1"/>
</dbReference>
<dbReference type="InterPro" id="IPR043502">
    <property type="entry name" value="DNA/RNA_pol_sf"/>
</dbReference>
<name>A0A0J7K9N2_LASNI</name>
<dbReference type="InterPro" id="IPR040676">
    <property type="entry name" value="DUF5641"/>
</dbReference>
<dbReference type="SUPFAM" id="SSF56672">
    <property type="entry name" value="DNA/RNA polymerases"/>
    <property type="match status" value="1"/>
</dbReference>
<dbReference type="PANTHER" id="PTHR47331">
    <property type="entry name" value="PHD-TYPE DOMAIN-CONTAINING PROTEIN"/>
    <property type="match status" value="1"/>
</dbReference>
<dbReference type="OrthoDB" id="7698075at2759"/>
<feature type="domain" description="DUF5641" evidence="2">
    <location>
        <begin position="1021"/>
        <end position="1112"/>
    </location>
</feature>
<feature type="compositionally biased region" description="Polar residues" evidence="1">
    <location>
        <begin position="279"/>
        <end position="289"/>
    </location>
</feature>
<accession>A0A0J7K9N2</accession>
<dbReference type="Proteomes" id="UP000036403">
    <property type="component" value="Unassembled WGS sequence"/>
</dbReference>
<evidence type="ECO:0000259" key="2">
    <source>
        <dbReference type="Pfam" id="PF18701"/>
    </source>
</evidence>
<organism evidence="3 4">
    <name type="scientific">Lasius niger</name>
    <name type="common">Black garden ant</name>
    <dbReference type="NCBI Taxonomy" id="67767"/>
    <lineage>
        <taxon>Eukaryota</taxon>
        <taxon>Metazoa</taxon>
        <taxon>Ecdysozoa</taxon>
        <taxon>Arthropoda</taxon>
        <taxon>Hexapoda</taxon>
        <taxon>Insecta</taxon>
        <taxon>Pterygota</taxon>
        <taxon>Neoptera</taxon>
        <taxon>Endopterygota</taxon>
        <taxon>Hymenoptera</taxon>
        <taxon>Apocrita</taxon>
        <taxon>Aculeata</taxon>
        <taxon>Formicoidea</taxon>
        <taxon>Formicidae</taxon>
        <taxon>Formicinae</taxon>
        <taxon>Lasius</taxon>
        <taxon>Lasius</taxon>
    </lineage>
</organism>
<dbReference type="GO" id="GO:0071897">
    <property type="term" value="P:DNA biosynthetic process"/>
    <property type="evidence" value="ECO:0007669"/>
    <property type="project" value="UniProtKB-ARBA"/>
</dbReference>
<dbReference type="Pfam" id="PF18701">
    <property type="entry name" value="DUF5641"/>
    <property type="match status" value="1"/>
</dbReference>
<evidence type="ECO:0000313" key="4">
    <source>
        <dbReference type="Proteomes" id="UP000036403"/>
    </source>
</evidence>
<protein>
    <recommendedName>
        <fullName evidence="2">DUF5641 domain-containing protein</fullName>
    </recommendedName>
</protein>